<dbReference type="Proteomes" id="UP000289152">
    <property type="component" value="Unassembled WGS sequence"/>
</dbReference>
<proteinExistence type="predicted"/>
<evidence type="ECO:0000313" key="1">
    <source>
        <dbReference type="EMBL" id="RXK34807.1"/>
    </source>
</evidence>
<evidence type="ECO:0000313" key="2">
    <source>
        <dbReference type="Proteomes" id="UP000289152"/>
    </source>
</evidence>
<sequence length="102" mass="11544">MTQPTNHFFTASLSIDQHLSRIEFDPRVSYDQDRDPSEAQRRITKTGLLIIQRTWPRLEDLPTLHVGAPSLRICCSRSATVGHALARIEDSRAESDRSDVQG</sequence>
<dbReference type="AlphaFoldDB" id="A0A4Q1BA16"/>
<protein>
    <submittedName>
        <fullName evidence="1">Uncharacterized protein</fullName>
    </submittedName>
</protein>
<reference evidence="1 2" key="1">
    <citation type="submission" date="2016-06" db="EMBL/GenBank/DDBJ databases">
        <title>Evolution of pathogenesis and genome organization in the Tremellales.</title>
        <authorList>
            <person name="Cuomo C."/>
            <person name="Litvintseva A."/>
            <person name="Heitman J."/>
            <person name="Chen Y."/>
            <person name="Sun S."/>
            <person name="Springer D."/>
            <person name="Dromer F."/>
            <person name="Young S."/>
            <person name="Zeng Q."/>
            <person name="Chapman S."/>
            <person name="Gujja S."/>
            <person name="Saif S."/>
            <person name="Birren B."/>
        </authorList>
    </citation>
    <scope>NUCLEOTIDE SEQUENCE [LARGE SCALE GENOMIC DNA]</scope>
    <source>
        <strain evidence="1 2">ATCC 28783</strain>
    </source>
</reference>
<accession>A0A4Q1BA16</accession>
<comment type="caution">
    <text evidence="1">The sequence shown here is derived from an EMBL/GenBank/DDBJ whole genome shotgun (WGS) entry which is preliminary data.</text>
</comment>
<dbReference type="EMBL" id="SDIL01000188">
    <property type="protein sequence ID" value="RXK34807.1"/>
    <property type="molecule type" value="Genomic_DNA"/>
</dbReference>
<keyword evidence="2" id="KW-1185">Reference proteome</keyword>
<organism evidence="1 2">
    <name type="scientific">Tremella mesenterica</name>
    <name type="common">Jelly fungus</name>
    <dbReference type="NCBI Taxonomy" id="5217"/>
    <lineage>
        <taxon>Eukaryota</taxon>
        <taxon>Fungi</taxon>
        <taxon>Dikarya</taxon>
        <taxon>Basidiomycota</taxon>
        <taxon>Agaricomycotina</taxon>
        <taxon>Tremellomycetes</taxon>
        <taxon>Tremellales</taxon>
        <taxon>Tremellaceae</taxon>
        <taxon>Tremella</taxon>
    </lineage>
</organism>
<dbReference type="InParanoid" id="A0A4Q1BA16"/>
<gene>
    <name evidence="1" type="ORF">M231_07942</name>
</gene>
<name>A0A4Q1BA16_TREME</name>